<comment type="caution">
    <text evidence="1">The sequence shown here is derived from an EMBL/GenBank/DDBJ whole genome shotgun (WGS) entry which is preliminary data.</text>
</comment>
<keyword evidence="2" id="KW-1185">Reference proteome</keyword>
<name>A0AAV7M020_PLEWA</name>
<proteinExistence type="predicted"/>
<dbReference type="Proteomes" id="UP001066276">
    <property type="component" value="Chromosome 11"/>
</dbReference>
<gene>
    <name evidence="1" type="ORF">NDU88_007498</name>
</gene>
<organism evidence="1 2">
    <name type="scientific">Pleurodeles waltl</name>
    <name type="common">Iberian ribbed newt</name>
    <dbReference type="NCBI Taxonomy" id="8319"/>
    <lineage>
        <taxon>Eukaryota</taxon>
        <taxon>Metazoa</taxon>
        <taxon>Chordata</taxon>
        <taxon>Craniata</taxon>
        <taxon>Vertebrata</taxon>
        <taxon>Euteleostomi</taxon>
        <taxon>Amphibia</taxon>
        <taxon>Batrachia</taxon>
        <taxon>Caudata</taxon>
        <taxon>Salamandroidea</taxon>
        <taxon>Salamandridae</taxon>
        <taxon>Pleurodelinae</taxon>
        <taxon>Pleurodeles</taxon>
    </lineage>
</organism>
<protein>
    <submittedName>
        <fullName evidence="1">Uncharacterized protein</fullName>
    </submittedName>
</protein>
<reference evidence="1" key="1">
    <citation type="journal article" date="2022" name="bioRxiv">
        <title>Sequencing and chromosome-scale assembly of the giantPleurodeles waltlgenome.</title>
        <authorList>
            <person name="Brown T."/>
            <person name="Elewa A."/>
            <person name="Iarovenko S."/>
            <person name="Subramanian E."/>
            <person name="Araus A.J."/>
            <person name="Petzold A."/>
            <person name="Susuki M."/>
            <person name="Suzuki K.-i.T."/>
            <person name="Hayashi T."/>
            <person name="Toyoda A."/>
            <person name="Oliveira C."/>
            <person name="Osipova E."/>
            <person name="Leigh N.D."/>
            <person name="Simon A."/>
            <person name="Yun M.H."/>
        </authorList>
    </citation>
    <scope>NUCLEOTIDE SEQUENCE</scope>
    <source>
        <strain evidence="1">20211129_DDA</strain>
        <tissue evidence="1">Liver</tissue>
    </source>
</reference>
<evidence type="ECO:0000313" key="2">
    <source>
        <dbReference type="Proteomes" id="UP001066276"/>
    </source>
</evidence>
<dbReference type="EMBL" id="JANPWB010000015">
    <property type="protein sequence ID" value="KAJ1094423.1"/>
    <property type="molecule type" value="Genomic_DNA"/>
</dbReference>
<evidence type="ECO:0000313" key="1">
    <source>
        <dbReference type="EMBL" id="KAJ1094423.1"/>
    </source>
</evidence>
<sequence>MGAALSDHPRWSAAQYRTGLSPVKSAWCPGALSCEVPACACAEQASRGHQRELHCPTNHDGVRPRYRNELSPVKSAWCPGALSCEVLACACAEQASKGCQREPHCQTNHNGTRPRYRTELRVLLKVPGVLVH</sequence>
<dbReference type="AlphaFoldDB" id="A0AAV7M020"/>
<accession>A0AAV7M020</accession>